<sequence>MATQNAETKKQEKPTKEETKQKRAVRQEVNQLPTVDDKVKKLVSSMSLEEKVGQIMMVGFYGTEPSSSVTDMIENKHIGNIILFSRNMQSPKQVATLNNELQRLAQKQPYQLPFMIGVDQEGGDILRMQEKVSPIPSQQALGDVATAQQVYDVAKLNATELQAMGFNTNFAPVLDISDTDKRSFGSDAKKTYEYGKQVVKGLNDTNITGVVKHFPGNGRTNVDPHKDTSAVGANQQDLEGSDIYPFKQMINEVDPDDFFVLVTHVKYPAYDAKKPASLSPVIMQTLLRDKLGYKGIVVTDDLEMGAVNKYYTYKDMGKEALAAGADLLLVCHEYDHQLDVYNGIVEGIKSGEIPESRLNEAVTRVLTHKMKKLPTFTFVDESKANDIVGSAEHKNVIENILGK</sequence>
<comment type="catalytic activity">
    <reaction evidence="1">
        <text>Hydrolysis of terminal non-reducing N-acetyl-D-hexosamine residues in N-acetyl-beta-D-hexosaminides.</text>
        <dbReference type="EC" id="3.2.1.52"/>
    </reaction>
</comment>
<dbReference type="InterPro" id="IPR050226">
    <property type="entry name" value="NagZ_Beta-hexosaminidase"/>
</dbReference>
<evidence type="ECO:0000256" key="5">
    <source>
        <dbReference type="ARBA" id="ARBA00023295"/>
    </source>
</evidence>
<dbReference type="GO" id="GO:0004563">
    <property type="term" value="F:beta-N-acetylhexosaminidase activity"/>
    <property type="evidence" value="ECO:0007669"/>
    <property type="project" value="UniProtKB-EC"/>
</dbReference>
<evidence type="ECO:0000313" key="9">
    <source>
        <dbReference type="Proteomes" id="UP000037558"/>
    </source>
</evidence>
<keyword evidence="5" id="KW-0326">Glycosidase</keyword>
<name>A0A0M0KG56_9BACI</name>
<dbReference type="GO" id="GO:0005975">
    <property type="term" value="P:carbohydrate metabolic process"/>
    <property type="evidence" value="ECO:0007669"/>
    <property type="project" value="InterPro"/>
</dbReference>
<evidence type="ECO:0000256" key="4">
    <source>
        <dbReference type="ARBA" id="ARBA00022801"/>
    </source>
</evidence>
<dbReference type="EMBL" id="LILC01000037">
    <property type="protein sequence ID" value="KOO37398.1"/>
    <property type="molecule type" value="Genomic_DNA"/>
</dbReference>
<dbReference type="Gene3D" id="3.20.20.300">
    <property type="entry name" value="Glycoside hydrolase, family 3, N-terminal domain"/>
    <property type="match status" value="1"/>
</dbReference>
<evidence type="ECO:0000256" key="1">
    <source>
        <dbReference type="ARBA" id="ARBA00001231"/>
    </source>
</evidence>
<comment type="caution">
    <text evidence="8">The sequence shown here is derived from an EMBL/GenBank/DDBJ whole genome shotgun (WGS) entry which is preliminary data.</text>
</comment>
<dbReference type="Pfam" id="PF00933">
    <property type="entry name" value="Glyco_hydro_3"/>
    <property type="match status" value="1"/>
</dbReference>
<evidence type="ECO:0000256" key="3">
    <source>
        <dbReference type="ARBA" id="ARBA00012663"/>
    </source>
</evidence>
<evidence type="ECO:0000259" key="7">
    <source>
        <dbReference type="Pfam" id="PF00933"/>
    </source>
</evidence>
<evidence type="ECO:0000256" key="2">
    <source>
        <dbReference type="ARBA" id="ARBA00005336"/>
    </source>
</evidence>
<dbReference type="AlphaFoldDB" id="A0A0M0KG56"/>
<gene>
    <name evidence="8" type="ORF">AMD01_22330</name>
</gene>
<reference evidence="9" key="1">
    <citation type="submission" date="2015-08" db="EMBL/GenBank/DDBJ databases">
        <title>Fjat-14210 dsm16467.</title>
        <authorList>
            <person name="Liu B."/>
            <person name="Wang J."/>
            <person name="Zhu Y."/>
            <person name="Liu G."/>
            <person name="Chen Q."/>
            <person name="Chen Z."/>
            <person name="Lan J."/>
            <person name="Che J."/>
            <person name="Ge C."/>
            <person name="Shi H."/>
            <person name="Pan Z."/>
            <person name="Liu X."/>
        </authorList>
    </citation>
    <scope>NUCLEOTIDE SEQUENCE [LARGE SCALE GENOMIC DNA]</scope>
    <source>
        <strain evidence="9">DSM 16467</strain>
    </source>
</reference>
<dbReference type="InterPro" id="IPR017853">
    <property type="entry name" value="GH"/>
</dbReference>
<comment type="similarity">
    <text evidence="2">Belongs to the glycosyl hydrolase 3 family.</text>
</comment>
<accession>A0A0M0KG56</accession>
<evidence type="ECO:0000313" key="8">
    <source>
        <dbReference type="EMBL" id="KOO37398.1"/>
    </source>
</evidence>
<dbReference type="PANTHER" id="PTHR30480">
    <property type="entry name" value="BETA-HEXOSAMINIDASE-RELATED"/>
    <property type="match status" value="1"/>
</dbReference>
<dbReference type="EC" id="3.2.1.52" evidence="3"/>
<feature type="region of interest" description="Disordered" evidence="6">
    <location>
        <begin position="1"/>
        <end position="29"/>
    </location>
</feature>
<dbReference type="PATRIC" id="fig|284581.3.peg.3319"/>
<dbReference type="SUPFAM" id="SSF51445">
    <property type="entry name" value="(Trans)glycosidases"/>
    <property type="match status" value="1"/>
</dbReference>
<keyword evidence="4 8" id="KW-0378">Hydrolase</keyword>
<evidence type="ECO:0000256" key="6">
    <source>
        <dbReference type="SAM" id="MobiDB-lite"/>
    </source>
</evidence>
<feature type="compositionally biased region" description="Basic and acidic residues" evidence="6">
    <location>
        <begin position="7"/>
        <end position="21"/>
    </location>
</feature>
<dbReference type="PANTHER" id="PTHR30480:SF13">
    <property type="entry name" value="BETA-HEXOSAMINIDASE"/>
    <property type="match status" value="1"/>
</dbReference>
<organism evidence="8 9">
    <name type="scientific">Priestia koreensis</name>
    <dbReference type="NCBI Taxonomy" id="284581"/>
    <lineage>
        <taxon>Bacteria</taxon>
        <taxon>Bacillati</taxon>
        <taxon>Bacillota</taxon>
        <taxon>Bacilli</taxon>
        <taxon>Bacillales</taxon>
        <taxon>Bacillaceae</taxon>
        <taxon>Priestia</taxon>
    </lineage>
</organism>
<dbReference type="GO" id="GO:0009254">
    <property type="term" value="P:peptidoglycan turnover"/>
    <property type="evidence" value="ECO:0007669"/>
    <property type="project" value="TreeGrafter"/>
</dbReference>
<feature type="domain" description="Glycoside hydrolase family 3 N-terminal" evidence="7">
    <location>
        <begin position="48"/>
        <end position="367"/>
    </location>
</feature>
<keyword evidence="9" id="KW-1185">Reference proteome</keyword>
<proteinExistence type="inferred from homology"/>
<dbReference type="STRING" id="284581.AMD01_22330"/>
<dbReference type="Proteomes" id="UP000037558">
    <property type="component" value="Unassembled WGS sequence"/>
</dbReference>
<dbReference type="InterPro" id="IPR001764">
    <property type="entry name" value="Glyco_hydro_3_N"/>
</dbReference>
<protein>
    <recommendedName>
        <fullName evidence="3">beta-N-acetylhexosaminidase</fullName>
        <ecNumber evidence="3">3.2.1.52</ecNumber>
    </recommendedName>
</protein>
<dbReference type="InterPro" id="IPR036962">
    <property type="entry name" value="Glyco_hydro_3_N_sf"/>
</dbReference>